<evidence type="ECO:0000256" key="5">
    <source>
        <dbReference type="ARBA" id="ARBA00023002"/>
    </source>
</evidence>
<keyword evidence="6" id="KW-0408">Iron</keyword>
<gene>
    <name evidence="8" type="ORF">PENSUB_7554</name>
</gene>
<accession>A0A1Q5TL55</accession>
<evidence type="ECO:0000256" key="2">
    <source>
        <dbReference type="ARBA" id="ARBA00010617"/>
    </source>
</evidence>
<proteinExistence type="inferred from homology"/>
<dbReference type="Pfam" id="PF00067">
    <property type="entry name" value="p450"/>
    <property type="match status" value="1"/>
</dbReference>
<evidence type="ECO:0000256" key="7">
    <source>
        <dbReference type="ARBA" id="ARBA00023033"/>
    </source>
</evidence>
<dbReference type="GO" id="GO:0004497">
    <property type="term" value="F:monooxygenase activity"/>
    <property type="evidence" value="ECO:0007669"/>
    <property type="project" value="UniProtKB-KW"/>
</dbReference>
<evidence type="ECO:0000313" key="9">
    <source>
        <dbReference type="Proteomes" id="UP000186955"/>
    </source>
</evidence>
<evidence type="ECO:0000313" key="8">
    <source>
        <dbReference type="EMBL" id="OKP00973.1"/>
    </source>
</evidence>
<dbReference type="InterPro" id="IPR036396">
    <property type="entry name" value="Cyt_P450_sf"/>
</dbReference>
<dbReference type="SUPFAM" id="SSF48264">
    <property type="entry name" value="Cytochrome P450"/>
    <property type="match status" value="1"/>
</dbReference>
<name>A0A1Q5TL55_9EURO</name>
<comment type="similarity">
    <text evidence="2">Belongs to the cytochrome P450 family.</text>
</comment>
<evidence type="ECO:0000256" key="1">
    <source>
        <dbReference type="ARBA" id="ARBA00001971"/>
    </source>
</evidence>
<comment type="cofactor">
    <cofactor evidence="1">
        <name>heme</name>
        <dbReference type="ChEBI" id="CHEBI:30413"/>
    </cofactor>
</comment>
<dbReference type="InterPro" id="IPR001128">
    <property type="entry name" value="Cyt_P450"/>
</dbReference>
<dbReference type="Proteomes" id="UP000186955">
    <property type="component" value="Unassembled WGS sequence"/>
</dbReference>
<organism evidence="8 9">
    <name type="scientific">Penicillium subrubescens</name>
    <dbReference type="NCBI Taxonomy" id="1316194"/>
    <lineage>
        <taxon>Eukaryota</taxon>
        <taxon>Fungi</taxon>
        <taxon>Dikarya</taxon>
        <taxon>Ascomycota</taxon>
        <taxon>Pezizomycotina</taxon>
        <taxon>Eurotiomycetes</taxon>
        <taxon>Eurotiomycetidae</taxon>
        <taxon>Eurotiales</taxon>
        <taxon>Aspergillaceae</taxon>
        <taxon>Penicillium</taxon>
    </lineage>
</organism>
<keyword evidence="7 8" id="KW-0503">Monooxygenase</keyword>
<evidence type="ECO:0000256" key="4">
    <source>
        <dbReference type="ARBA" id="ARBA00022723"/>
    </source>
</evidence>
<evidence type="ECO:0000256" key="6">
    <source>
        <dbReference type="ARBA" id="ARBA00023004"/>
    </source>
</evidence>
<dbReference type="STRING" id="1316194.A0A1Q5TL55"/>
<keyword evidence="4" id="KW-0479">Metal-binding</keyword>
<dbReference type="GO" id="GO:0020037">
    <property type="term" value="F:heme binding"/>
    <property type="evidence" value="ECO:0007669"/>
    <property type="project" value="InterPro"/>
</dbReference>
<keyword evidence="5" id="KW-0560">Oxidoreductase</keyword>
<dbReference type="OrthoDB" id="1844152at2759"/>
<dbReference type="PANTHER" id="PTHR46206:SF2">
    <property type="entry name" value="CYTOCHROME P450 MONOOXYGENASE AUSG-RELATED"/>
    <property type="match status" value="1"/>
</dbReference>
<dbReference type="EMBL" id="MNBE01000642">
    <property type="protein sequence ID" value="OKP00973.1"/>
    <property type="molecule type" value="Genomic_DNA"/>
</dbReference>
<evidence type="ECO:0000256" key="3">
    <source>
        <dbReference type="ARBA" id="ARBA00022617"/>
    </source>
</evidence>
<dbReference type="GO" id="GO:0005506">
    <property type="term" value="F:iron ion binding"/>
    <property type="evidence" value="ECO:0007669"/>
    <property type="project" value="InterPro"/>
</dbReference>
<dbReference type="AlphaFoldDB" id="A0A1Q5TL55"/>
<comment type="caution">
    <text evidence="8">The sequence shown here is derived from an EMBL/GenBank/DDBJ whole genome shotgun (WGS) entry which is preliminary data.</text>
</comment>
<dbReference type="GO" id="GO:0016705">
    <property type="term" value="F:oxidoreductase activity, acting on paired donors, with incorporation or reduction of molecular oxygen"/>
    <property type="evidence" value="ECO:0007669"/>
    <property type="project" value="InterPro"/>
</dbReference>
<keyword evidence="3" id="KW-0349">Heme</keyword>
<protein>
    <submittedName>
        <fullName evidence="8">Fumitremorgin C monooxygenase</fullName>
    </submittedName>
</protein>
<dbReference type="PANTHER" id="PTHR46206">
    <property type="entry name" value="CYTOCHROME P450"/>
    <property type="match status" value="1"/>
</dbReference>
<keyword evidence="9" id="KW-1185">Reference proteome</keyword>
<dbReference type="GO" id="GO:0043386">
    <property type="term" value="P:mycotoxin biosynthetic process"/>
    <property type="evidence" value="ECO:0007669"/>
    <property type="project" value="UniProtKB-ARBA"/>
</dbReference>
<reference evidence="8 9" key="1">
    <citation type="submission" date="2016-10" db="EMBL/GenBank/DDBJ databases">
        <title>Genome sequence of the ascomycete fungus Penicillium subrubescens.</title>
        <authorList>
            <person name="De Vries R.P."/>
            <person name="Peng M."/>
            <person name="Dilokpimol A."/>
            <person name="Hilden K."/>
            <person name="Makela M.R."/>
            <person name="Grigoriev I."/>
            <person name="Riley R."/>
            <person name="Granchi Z."/>
        </authorList>
    </citation>
    <scope>NUCLEOTIDE SEQUENCE [LARGE SCALE GENOMIC DNA]</scope>
    <source>
        <strain evidence="8 9">CBS 132785</strain>
    </source>
</reference>
<dbReference type="Gene3D" id="1.10.630.10">
    <property type="entry name" value="Cytochrome P450"/>
    <property type="match status" value="1"/>
</dbReference>
<sequence length="119" mass="13711">MEWMEQTAKGRPYDQATVQLTLSVVAIRTTSDMTTQAIFDLCGREELVQELRKEVISVISQEGWKKTALYKLQLMDSFLKESQQMKPINIVSLRRVAKEIVKLNDETQFAKGHFTCDPE</sequence>